<accession>A0A919QLV9</accession>
<proteinExistence type="predicted"/>
<dbReference type="Proteomes" id="UP000640052">
    <property type="component" value="Unassembled WGS sequence"/>
</dbReference>
<name>A0A919QLV9_9ACTN</name>
<dbReference type="AlphaFoldDB" id="A0A919QLV9"/>
<evidence type="ECO:0000313" key="3">
    <source>
        <dbReference type="Proteomes" id="UP000640052"/>
    </source>
</evidence>
<evidence type="ECO:0000313" key="2">
    <source>
        <dbReference type="EMBL" id="GIH28660.1"/>
    </source>
</evidence>
<feature type="region of interest" description="Disordered" evidence="1">
    <location>
        <begin position="1"/>
        <end position="20"/>
    </location>
</feature>
<comment type="caution">
    <text evidence="2">The sequence shown here is derived from an EMBL/GenBank/DDBJ whole genome shotgun (WGS) entry which is preliminary data.</text>
</comment>
<keyword evidence="3" id="KW-1185">Reference proteome</keyword>
<dbReference type="RefSeq" id="WP_204045274.1">
    <property type="nucleotide sequence ID" value="NZ_BOOA01000088.1"/>
</dbReference>
<protein>
    <submittedName>
        <fullName evidence="2">Uncharacterized protein</fullName>
    </submittedName>
</protein>
<dbReference type="EMBL" id="BOOA01000088">
    <property type="protein sequence ID" value="GIH28660.1"/>
    <property type="molecule type" value="Genomic_DNA"/>
</dbReference>
<evidence type="ECO:0000256" key="1">
    <source>
        <dbReference type="SAM" id="MobiDB-lite"/>
    </source>
</evidence>
<gene>
    <name evidence="2" type="ORF">Aph01nite_69700</name>
</gene>
<reference evidence="2" key="1">
    <citation type="submission" date="2021-01" db="EMBL/GenBank/DDBJ databases">
        <title>Whole genome shotgun sequence of Acrocarpospora phusangensis NBRC 108782.</title>
        <authorList>
            <person name="Komaki H."/>
            <person name="Tamura T."/>
        </authorList>
    </citation>
    <scope>NUCLEOTIDE SEQUENCE</scope>
    <source>
        <strain evidence="2">NBRC 108782</strain>
    </source>
</reference>
<sequence>MTSPSSANNPSLVAPTPDPAADEAMRRILRKVSRDPGTLSAAIVYLSDERDHAPVLAALAQAAEAFGLEIAEAGPQVRGSIWQAFVVRVRRYFTDERLEQSADKLKAGAEIRWYDEPAAQASKVQAEAVAALMAAVQESANAFILIGNLLLIKIDGFPYIRELTPAQVDYLQANPGLQANPAQALAEVDGEGPLDNSVTSSIPLLTDVPLDKITVQMVNNVINRVTPGYAVAAFSSSI</sequence>
<organism evidence="2 3">
    <name type="scientific">Acrocarpospora phusangensis</name>
    <dbReference type="NCBI Taxonomy" id="1070424"/>
    <lineage>
        <taxon>Bacteria</taxon>
        <taxon>Bacillati</taxon>
        <taxon>Actinomycetota</taxon>
        <taxon>Actinomycetes</taxon>
        <taxon>Streptosporangiales</taxon>
        <taxon>Streptosporangiaceae</taxon>
        <taxon>Acrocarpospora</taxon>
    </lineage>
</organism>
<feature type="compositionally biased region" description="Polar residues" evidence="1">
    <location>
        <begin position="1"/>
        <end position="11"/>
    </location>
</feature>